<comment type="caution">
    <text evidence="1">The sequence shown here is derived from an EMBL/GenBank/DDBJ whole genome shotgun (WGS) entry which is preliminary data.</text>
</comment>
<accession>A0A2W5U3D9</accession>
<dbReference type="AlphaFoldDB" id="A0A2W5U3D9"/>
<dbReference type="EMBL" id="QFRA01000052">
    <property type="protein sequence ID" value="PZR03208.1"/>
    <property type="molecule type" value="Genomic_DNA"/>
</dbReference>
<reference evidence="1 2" key="1">
    <citation type="submission" date="2017-08" db="EMBL/GenBank/DDBJ databases">
        <title>Infants hospitalized years apart are colonized by the same room-sourced microbial strains.</title>
        <authorList>
            <person name="Brooks B."/>
            <person name="Olm M.R."/>
            <person name="Firek B.A."/>
            <person name="Baker R."/>
            <person name="Thomas B.C."/>
            <person name="Morowitz M.J."/>
            <person name="Banfield J.F."/>
        </authorList>
    </citation>
    <scope>NUCLEOTIDE SEQUENCE [LARGE SCALE GENOMIC DNA]</scope>
    <source>
        <strain evidence="1">S2_003_000_R1_3</strain>
    </source>
</reference>
<proteinExistence type="predicted"/>
<name>A0A2W5U3D9_9CORY</name>
<gene>
    <name evidence="1" type="ORF">DI525_10785</name>
</gene>
<protein>
    <submittedName>
        <fullName evidence="1">Uncharacterized protein</fullName>
    </submittedName>
</protein>
<sequence length="60" mass="6426">MSANENRAVHRLVTYVSDDVADAVKGVRQFTGAASAASIVRQAIEFHLDVGLGIRNAEDL</sequence>
<evidence type="ECO:0000313" key="1">
    <source>
        <dbReference type="EMBL" id="PZR03208.1"/>
    </source>
</evidence>
<evidence type="ECO:0000313" key="2">
    <source>
        <dbReference type="Proteomes" id="UP000249432"/>
    </source>
</evidence>
<organism evidence="1 2">
    <name type="scientific">Corynebacterium kroppenstedtii</name>
    <dbReference type="NCBI Taxonomy" id="161879"/>
    <lineage>
        <taxon>Bacteria</taxon>
        <taxon>Bacillati</taxon>
        <taxon>Actinomycetota</taxon>
        <taxon>Actinomycetes</taxon>
        <taxon>Mycobacteriales</taxon>
        <taxon>Corynebacteriaceae</taxon>
        <taxon>Corynebacterium</taxon>
    </lineage>
</organism>
<dbReference type="Proteomes" id="UP000249432">
    <property type="component" value="Unassembled WGS sequence"/>
</dbReference>